<dbReference type="EMBL" id="JABSNO010000004">
    <property type="protein sequence ID" value="NRS91641.1"/>
    <property type="molecule type" value="Genomic_DNA"/>
</dbReference>
<protein>
    <submittedName>
        <fullName evidence="1">GLPGLI family protein</fullName>
    </submittedName>
</protein>
<name>A0A8J8G5Y0_9FLAO</name>
<dbReference type="AlphaFoldDB" id="A0A8J8G5Y0"/>
<sequence>MFPRFTFYFLFLFVSSLYFAQDLTIQYEYSKREFTDSTNIISQRSYLKIGKESSLFFSEAAYVSDSIMTENEKNGEKINFKNLPNDLIELFVRKKIKSKTLDCFSFEFIGHQYVYKESPNFKWKVTSTTKNILGKKVILAKTSYAGRDYEAYFAPEIPIQDGPYKFFGLPGLILEIYDTKYNHHFLAIGISTTSKIDVNHILEKEKFLEISKPKYLKLKEDIQQAPLNEMKTIMSQANLTERQDANGNMVNIPNLIKNMETKMIKEFERQNVIEKN</sequence>
<dbReference type="Pfam" id="PF09697">
    <property type="entry name" value="Porph_ging"/>
    <property type="match status" value="1"/>
</dbReference>
<comment type="caution">
    <text evidence="1">The sequence shown here is derived from an EMBL/GenBank/DDBJ whole genome shotgun (WGS) entry which is preliminary data.</text>
</comment>
<dbReference type="NCBIfam" id="TIGR01200">
    <property type="entry name" value="GLPGLI"/>
    <property type="match status" value="1"/>
</dbReference>
<evidence type="ECO:0000313" key="2">
    <source>
        <dbReference type="Proteomes" id="UP000610746"/>
    </source>
</evidence>
<evidence type="ECO:0000313" key="1">
    <source>
        <dbReference type="EMBL" id="NRS91641.1"/>
    </source>
</evidence>
<dbReference type="InterPro" id="IPR005901">
    <property type="entry name" value="GLPGLI"/>
</dbReference>
<organism evidence="1 2">
    <name type="scientific">Frigoriflavimonas asaccharolytica</name>
    <dbReference type="NCBI Taxonomy" id="2735899"/>
    <lineage>
        <taxon>Bacteria</taxon>
        <taxon>Pseudomonadati</taxon>
        <taxon>Bacteroidota</taxon>
        <taxon>Flavobacteriia</taxon>
        <taxon>Flavobacteriales</taxon>
        <taxon>Weeksellaceae</taxon>
        <taxon>Frigoriflavimonas</taxon>
    </lineage>
</organism>
<reference evidence="1" key="1">
    <citation type="submission" date="2020-05" db="EMBL/GenBank/DDBJ databases">
        <title>Genomic Encyclopedia of Type Strains, Phase IV (KMG-V): Genome sequencing to study the core and pangenomes of soil and plant-associated prokaryotes.</title>
        <authorList>
            <person name="Whitman W."/>
        </authorList>
    </citation>
    <scope>NUCLEOTIDE SEQUENCE</scope>
    <source>
        <strain evidence="1">16F</strain>
    </source>
</reference>
<keyword evidence="2" id="KW-1185">Reference proteome</keyword>
<dbReference type="RefSeq" id="WP_173778267.1">
    <property type="nucleotide sequence ID" value="NZ_JABSNO010000004.1"/>
</dbReference>
<proteinExistence type="predicted"/>
<gene>
    <name evidence="1" type="ORF">HNQ03_000708</name>
</gene>
<accession>A0A8J8G5Y0</accession>
<dbReference type="Proteomes" id="UP000610746">
    <property type="component" value="Unassembled WGS sequence"/>
</dbReference>